<sequence>MSLVVSENGFSYDSNLPKAIVMYRYEATEDEEISLEEGCYIDIVEEASDGWWRGFTISKDRKEGIFPFNYVRKLSKNETETWKQKMLNINTTGGASTTNSILNNIKNNSNNIDQAQQSTLRDSSTSNSSSSTLSVNHNQNQSESTTSLPGLEPTETHYIASLSDPIEKEQQQQPNNNQQQQQQQPQLSYAQKRLTSLPPVPPQPTPLQIPQQQSSSPSSSTTSINSSSPTSPTSPQSTSQSSFENSPIPSLPTPPQNLVTIKLDDVSKEGYLTKKGHIRRNWNVRWFRLKRNVLTYTKSPSESKVSGELILTPDTQVDIATSMKRTNCFQIRIPNHMNTKSELILACSANSPTDMEEWINAINQAKLVKLSIYRQQQQHIIIIIILLFFYSISSILKGFI</sequence>
<reference evidence="7 8" key="1">
    <citation type="journal article" date="2011" name="Genome Res.">
        <title>Phylogeny-wide analysis of social amoeba genomes highlights ancient origins for complex intercellular communication.</title>
        <authorList>
            <person name="Heidel A.J."/>
            <person name="Lawal H.M."/>
            <person name="Felder M."/>
            <person name="Schilde C."/>
            <person name="Helps N.R."/>
            <person name="Tunggal B."/>
            <person name="Rivero F."/>
            <person name="John U."/>
            <person name="Schleicher M."/>
            <person name="Eichinger L."/>
            <person name="Platzer M."/>
            <person name="Noegel A.A."/>
            <person name="Schaap P."/>
            <person name="Gloeckner G."/>
        </authorList>
    </citation>
    <scope>NUCLEOTIDE SEQUENCE [LARGE SCALE GENOMIC DNA]</scope>
    <source>
        <strain evidence="8">ATCC 26659 / Pp 5 / PN500</strain>
    </source>
</reference>
<dbReference type="SUPFAM" id="SSF50729">
    <property type="entry name" value="PH domain-like"/>
    <property type="match status" value="1"/>
</dbReference>
<feature type="region of interest" description="Disordered" evidence="3">
    <location>
        <begin position="165"/>
        <end position="256"/>
    </location>
</feature>
<keyword evidence="4" id="KW-1133">Transmembrane helix</keyword>
<feature type="compositionally biased region" description="Pro residues" evidence="3">
    <location>
        <begin position="198"/>
        <end position="207"/>
    </location>
</feature>
<keyword evidence="4" id="KW-0812">Transmembrane</keyword>
<dbReference type="STRING" id="670386.D3B292"/>
<dbReference type="InterPro" id="IPR036028">
    <property type="entry name" value="SH3-like_dom_sf"/>
</dbReference>
<feature type="domain" description="PH" evidence="6">
    <location>
        <begin position="265"/>
        <end position="367"/>
    </location>
</feature>
<evidence type="ECO:0000259" key="5">
    <source>
        <dbReference type="PROSITE" id="PS50002"/>
    </source>
</evidence>
<feature type="region of interest" description="Disordered" evidence="3">
    <location>
        <begin position="115"/>
        <end position="153"/>
    </location>
</feature>
<dbReference type="AlphaFoldDB" id="D3B292"/>
<dbReference type="PRINTS" id="PR00452">
    <property type="entry name" value="SH3DOMAIN"/>
</dbReference>
<organism evidence="7 8">
    <name type="scientific">Heterostelium pallidum (strain ATCC 26659 / Pp 5 / PN500)</name>
    <name type="common">Cellular slime mold</name>
    <name type="synonym">Polysphondylium pallidum</name>
    <dbReference type="NCBI Taxonomy" id="670386"/>
    <lineage>
        <taxon>Eukaryota</taxon>
        <taxon>Amoebozoa</taxon>
        <taxon>Evosea</taxon>
        <taxon>Eumycetozoa</taxon>
        <taxon>Dictyostelia</taxon>
        <taxon>Acytosteliales</taxon>
        <taxon>Acytosteliaceae</taxon>
        <taxon>Heterostelium</taxon>
    </lineage>
</organism>
<keyword evidence="1 2" id="KW-0728">SH3 domain</keyword>
<dbReference type="InterPro" id="IPR001849">
    <property type="entry name" value="PH_domain"/>
</dbReference>
<dbReference type="PANTHER" id="PTHR14336:SF8">
    <property type="entry name" value="PROTEIN OPY1"/>
    <property type="match status" value="1"/>
</dbReference>
<proteinExistence type="predicted"/>
<dbReference type="SMART" id="SM00233">
    <property type="entry name" value="PH"/>
    <property type="match status" value="1"/>
</dbReference>
<evidence type="ECO:0000313" key="7">
    <source>
        <dbReference type="EMBL" id="EFA84467.1"/>
    </source>
</evidence>
<comment type="caution">
    <text evidence="7">The sequence shown here is derived from an EMBL/GenBank/DDBJ whole genome shotgun (WGS) entry which is preliminary data.</text>
</comment>
<dbReference type="Proteomes" id="UP000001396">
    <property type="component" value="Unassembled WGS sequence"/>
</dbReference>
<evidence type="ECO:0000256" key="4">
    <source>
        <dbReference type="SAM" id="Phobius"/>
    </source>
</evidence>
<feature type="compositionally biased region" description="Polar residues" evidence="3">
    <location>
        <begin position="135"/>
        <end position="148"/>
    </location>
</feature>
<dbReference type="Gene3D" id="2.30.30.40">
    <property type="entry name" value="SH3 Domains"/>
    <property type="match status" value="1"/>
</dbReference>
<dbReference type="Pfam" id="PF00169">
    <property type="entry name" value="PH"/>
    <property type="match status" value="1"/>
</dbReference>
<dbReference type="SUPFAM" id="SSF50044">
    <property type="entry name" value="SH3-domain"/>
    <property type="match status" value="1"/>
</dbReference>
<dbReference type="PROSITE" id="PS50002">
    <property type="entry name" value="SH3"/>
    <property type="match status" value="1"/>
</dbReference>
<protein>
    <submittedName>
        <fullName evidence="7">Pleckstrin domain-containing protein</fullName>
    </submittedName>
</protein>
<dbReference type="CDD" id="cd00174">
    <property type="entry name" value="SH3"/>
    <property type="match status" value="1"/>
</dbReference>
<keyword evidence="8" id="KW-1185">Reference proteome</keyword>
<feature type="compositionally biased region" description="Low complexity" evidence="3">
    <location>
        <begin position="171"/>
        <end position="186"/>
    </location>
</feature>
<keyword evidence="4" id="KW-0472">Membrane</keyword>
<evidence type="ECO:0000256" key="1">
    <source>
        <dbReference type="ARBA" id="ARBA00022443"/>
    </source>
</evidence>
<gene>
    <name evidence="7" type="ORF">PPL_02501</name>
</gene>
<dbReference type="InterPro" id="IPR051707">
    <property type="entry name" value="PI-Interact_SigTrans_Reg"/>
</dbReference>
<dbReference type="Pfam" id="PF00018">
    <property type="entry name" value="SH3_1"/>
    <property type="match status" value="1"/>
</dbReference>
<feature type="compositionally biased region" description="Low complexity" evidence="3">
    <location>
        <begin position="115"/>
        <end position="134"/>
    </location>
</feature>
<dbReference type="PROSITE" id="PS50003">
    <property type="entry name" value="PH_DOMAIN"/>
    <property type="match status" value="1"/>
</dbReference>
<dbReference type="OMA" id="RTNCFQI"/>
<feature type="domain" description="SH3" evidence="5">
    <location>
        <begin position="14"/>
        <end position="76"/>
    </location>
</feature>
<evidence type="ECO:0000256" key="3">
    <source>
        <dbReference type="SAM" id="MobiDB-lite"/>
    </source>
</evidence>
<dbReference type="Gene3D" id="2.30.29.30">
    <property type="entry name" value="Pleckstrin-homology domain (PH domain)/Phosphotyrosine-binding domain (PTB)"/>
    <property type="match status" value="1"/>
</dbReference>
<dbReference type="EMBL" id="ADBJ01000009">
    <property type="protein sequence ID" value="EFA84467.1"/>
    <property type="molecule type" value="Genomic_DNA"/>
</dbReference>
<dbReference type="GeneID" id="31358026"/>
<evidence type="ECO:0000259" key="6">
    <source>
        <dbReference type="PROSITE" id="PS50003"/>
    </source>
</evidence>
<accession>D3B292</accession>
<feature type="compositionally biased region" description="Low complexity" evidence="3">
    <location>
        <begin position="208"/>
        <end position="242"/>
    </location>
</feature>
<dbReference type="SMART" id="SM00326">
    <property type="entry name" value="SH3"/>
    <property type="match status" value="1"/>
</dbReference>
<dbReference type="InterPro" id="IPR001452">
    <property type="entry name" value="SH3_domain"/>
</dbReference>
<dbReference type="FunFam" id="2.30.29.30:FF:000286">
    <property type="entry name" value="PH-protein kinase domain containing protein"/>
    <property type="match status" value="1"/>
</dbReference>
<evidence type="ECO:0000313" key="8">
    <source>
        <dbReference type="Proteomes" id="UP000001396"/>
    </source>
</evidence>
<evidence type="ECO:0000256" key="2">
    <source>
        <dbReference type="PROSITE-ProRule" id="PRU00192"/>
    </source>
</evidence>
<name>D3B292_HETP5</name>
<dbReference type="InParanoid" id="D3B292"/>
<dbReference type="GO" id="GO:0005547">
    <property type="term" value="F:phosphatidylinositol-3,4,5-trisphosphate binding"/>
    <property type="evidence" value="ECO:0007669"/>
    <property type="project" value="UniProtKB-ARBA"/>
</dbReference>
<dbReference type="InterPro" id="IPR011993">
    <property type="entry name" value="PH-like_dom_sf"/>
</dbReference>
<feature type="transmembrane region" description="Helical" evidence="4">
    <location>
        <begin position="380"/>
        <end position="399"/>
    </location>
</feature>
<dbReference type="RefSeq" id="XP_020436581.1">
    <property type="nucleotide sequence ID" value="XM_020573486.1"/>
</dbReference>
<dbReference type="PANTHER" id="PTHR14336">
    <property type="entry name" value="TANDEM PH DOMAIN CONTAINING PROTEIN"/>
    <property type="match status" value="1"/>
</dbReference>